<proteinExistence type="predicted"/>
<evidence type="ECO:0000256" key="1">
    <source>
        <dbReference type="SAM" id="MobiDB-lite"/>
    </source>
</evidence>
<evidence type="ECO:0000256" key="2">
    <source>
        <dbReference type="SAM" id="Phobius"/>
    </source>
</evidence>
<keyword evidence="2" id="KW-1133">Transmembrane helix</keyword>
<keyword evidence="2" id="KW-0812">Transmembrane</keyword>
<dbReference type="AlphaFoldDB" id="A0A9W7AQG4"/>
<evidence type="ECO:0000313" key="3">
    <source>
        <dbReference type="EMBL" id="GMH77316.1"/>
    </source>
</evidence>
<feature type="region of interest" description="Disordered" evidence="1">
    <location>
        <begin position="1"/>
        <end position="54"/>
    </location>
</feature>
<protein>
    <submittedName>
        <fullName evidence="3">Uncharacterized protein</fullName>
    </submittedName>
</protein>
<comment type="caution">
    <text evidence="3">The sequence shown here is derived from an EMBL/GenBank/DDBJ whole genome shotgun (WGS) entry which is preliminary data.</text>
</comment>
<dbReference type="OrthoDB" id="10335134at2759"/>
<feature type="compositionally biased region" description="Basic and acidic residues" evidence="1">
    <location>
        <begin position="26"/>
        <end position="47"/>
    </location>
</feature>
<feature type="transmembrane region" description="Helical" evidence="2">
    <location>
        <begin position="141"/>
        <end position="161"/>
    </location>
</feature>
<feature type="transmembrane region" description="Helical" evidence="2">
    <location>
        <begin position="99"/>
        <end position="121"/>
    </location>
</feature>
<evidence type="ECO:0000313" key="4">
    <source>
        <dbReference type="Proteomes" id="UP001165085"/>
    </source>
</evidence>
<keyword evidence="4" id="KW-1185">Reference proteome</keyword>
<sequence>MSAATKTAPEPSSAPAPAPAVSTPSKKSEQRGPEEMEEGVKSPEKPLYRGRRGHRRDAEEMIDELDIDDFKKEIISTRWFILKERLMIVKKNSWWKKRAMKVVSIFCTICAPLFILLGQTAYGDPSSGTYTTAQVSSAATYYYVAAMFSFLGAVIVAADAFTRFDHMMEKQVECATTLDRIGWEYISLSGEFSDFDTHLFAFEKFCHITEIEISKLPAEYLPTDYSTAF</sequence>
<gene>
    <name evidence="3" type="ORF">TrST_g10563</name>
</gene>
<feature type="compositionally biased region" description="Low complexity" evidence="1">
    <location>
        <begin position="1"/>
        <end position="11"/>
    </location>
</feature>
<organism evidence="3 4">
    <name type="scientific">Triparma strigata</name>
    <dbReference type="NCBI Taxonomy" id="1606541"/>
    <lineage>
        <taxon>Eukaryota</taxon>
        <taxon>Sar</taxon>
        <taxon>Stramenopiles</taxon>
        <taxon>Ochrophyta</taxon>
        <taxon>Bolidophyceae</taxon>
        <taxon>Parmales</taxon>
        <taxon>Triparmaceae</taxon>
        <taxon>Triparma</taxon>
    </lineage>
</organism>
<keyword evidence="2" id="KW-0472">Membrane</keyword>
<name>A0A9W7AQG4_9STRA</name>
<dbReference type="EMBL" id="BRXY01000206">
    <property type="protein sequence ID" value="GMH77316.1"/>
    <property type="molecule type" value="Genomic_DNA"/>
</dbReference>
<dbReference type="Proteomes" id="UP001165085">
    <property type="component" value="Unassembled WGS sequence"/>
</dbReference>
<accession>A0A9W7AQG4</accession>
<reference evidence="4" key="1">
    <citation type="journal article" date="2023" name="Commun. Biol.">
        <title>Genome analysis of Parmales, the sister group of diatoms, reveals the evolutionary specialization of diatoms from phago-mixotrophs to photoautotrophs.</title>
        <authorList>
            <person name="Ban H."/>
            <person name="Sato S."/>
            <person name="Yoshikawa S."/>
            <person name="Yamada K."/>
            <person name="Nakamura Y."/>
            <person name="Ichinomiya M."/>
            <person name="Sato N."/>
            <person name="Blanc-Mathieu R."/>
            <person name="Endo H."/>
            <person name="Kuwata A."/>
            <person name="Ogata H."/>
        </authorList>
    </citation>
    <scope>NUCLEOTIDE SEQUENCE [LARGE SCALE GENOMIC DNA]</scope>
    <source>
        <strain evidence="4">NIES 3701</strain>
    </source>
</reference>